<dbReference type="RefSeq" id="WP_114696495.1">
    <property type="nucleotide sequence ID" value="NZ_QQOH01000004.1"/>
</dbReference>
<dbReference type="NCBIfam" id="NF007967">
    <property type="entry name" value="PRK10691.1"/>
    <property type="match status" value="1"/>
</dbReference>
<keyword evidence="3" id="KW-0378">Hydrolase</keyword>
<dbReference type="PANTHER" id="PTHR11820:SF7">
    <property type="entry name" value="ACYLPYRUVASE FAHD1, MITOCHONDRIAL"/>
    <property type="match status" value="1"/>
</dbReference>
<dbReference type="Proteomes" id="UP000253769">
    <property type="component" value="Unassembled WGS sequence"/>
</dbReference>
<evidence type="ECO:0000259" key="2">
    <source>
        <dbReference type="Pfam" id="PF01557"/>
    </source>
</evidence>
<proteinExistence type="predicted"/>
<protein>
    <submittedName>
        <fullName evidence="3">Fumarylacetoacetate hydrolase family protein</fullName>
    </submittedName>
</protein>
<dbReference type="AlphaFoldDB" id="A0A369WC33"/>
<accession>A0A369WC33</accession>
<dbReference type="EMBL" id="QQOH01000004">
    <property type="protein sequence ID" value="RDE18881.1"/>
    <property type="molecule type" value="Genomic_DNA"/>
</dbReference>
<dbReference type="GO" id="GO:0018773">
    <property type="term" value="F:acetylpyruvate hydrolase activity"/>
    <property type="evidence" value="ECO:0007669"/>
    <property type="project" value="TreeGrafter"/>
</dbReference>
<reference evidence="3 4" key="1">
    <citation type="submission" date="2018-07" db="EMBL/GenBank/DDBJ databases">
        <title>Motiliproteus coralliicola sp. nov., a bacterium isolated from Coral.</title>
        <authorList>
            <person name="Wang G."/>
        </authorList>
    </citation>
    <scope>NUCLEOTIDE SEQUENCE [LARGE SCALE GENOMIC DNA]</scope>
    <source>
        <strain evidence="3 4">C34</strain>
    </source>
</reference>
<gene>
    <name evidence="3" type="ORF">DV711_14790</name>
</gene>
<dbReference type="InterPro" id="IPR011234">
    <property type="entry name" value="Fumarylacetoacetase-like_C"/>
</dbReference>
<evidence type="ECO:0000256" key="1">
    <source>
        <dbReference type="ARBA" id="ARBA00022723"/>
    </source>
</evidence>
<keyword evidence="4" id="KW-1185">Reference proteome</keyword>
<dbReference type="SUPFAM" id="SSF56529">
    <property type="entry name" value="FAH"/>
    <property type="match status" value="1"/>
</dbReference>
<name>A0A369WC33_9GAMM</name>
<organism evidence="3 4">
    <name type="scientific">Motiliproteus coralliicola</name>
    <dbReference type="NCBI Taxonomy" id="2283196"/>
    <lineage>
        <taxon>Bacteria</taxon>
        <taxon>Pseudomonadati</taxon>
        <taxon>Pseudomonadota</taxon>
        <taxon>Gammaproteobacteria</taxon>
        <taxon>Oceanospirillales</taxon>
        <taxon>Oceanospirillaceae</taxon>
        <taxon>Motiliproteus</taxon>
    </lineage>
</organism>
<evidence type="ECO:0000313" key="3">
    <source>
        <dbReference type="EMBL" id="RDE18881.1"/>
    </source>
</evidence>
<keyword evidence="1" id="KW-0479">Metal-binding</keyword>
<dbReference type="OrthoDB" id="9805307at2"/>
<dbReference type="InterPro" id="IPR036663">
    <property type="entry name" value="Fumarylacetoacetase_C_sf"/>
</dbReference>
<sequence>MDLSPSNYHHRDSQGNKLDLPVGKVVCVGRNYAEHARELNNPVPERPLLFIKPATALVDLCQPIQLDPERGPTHFETELALLIGQPLTRARPEQACDAIAAVGLGLDLTLRELQSELKQKGHPWELAKAFDGSCPISPLVPLESIESLDDCRLQLLLDSELRQDGSARQMITPIAELLAYISRHFTLQPGDLVLTGTPAGVGQLQVGQQLELRLLEGEKLLKEWRTEVL</sequence>
<dbReference type="Pfam" id="PF01557">
    <property type="entry name" value="FAA_hydrolase"/>
    <property type="match status" value="1"/>
</dbReference>
<dbReference type="GO" id="GO:0046872">
    <property type="term" value="F:metal ion binding"/>
    <property type="evidence" value="ECO:0007669"/>
    <property type="project" value="UniProtKB-KW"/>
</dbReference>
<feature type="domain" description="Fumarylacetoacetase-like C-terminal" evidence="2">
    <location>
        <begin position="24"/>
        <end position="213"/>
    </location>
</feature>
<dbReference type="Gene3D" id="3.90.850.10">
    <property type="entry name" value="Fumarylacetoacetase-like, C-terminal domain"/>
    <property type="match status" value="1"/>
</dbReference>
<comment type="caution">
    <text evidence="3">The sequence shown here is derived from an EMBL/GenBank/DDBJ whole genome shotgun (WGS) entry which is preliminary data.</text>
</comment>
<dbReference type="PANTHER" id="PTHR11820">
    <property type="entry name" value="ACYLPYRUVASE"/>
    <property type="match status" value="1"/>
</dbReference>
<evidence type="ECO:0000313" key="4">
    <source>
        <dbReference type="Proteomes" id="UP000253769"/>
    </source>
</evidence>